<dbReference type="InterPro" id="IPR007666">
    <property type="entry name" value="ADP_PFK/GK"/>
</dbReference>
<dbReference type="GO" id="GO:0006096">
    <property type="term" value="P:glycolytic process"/>
    <property type="evidence" value="ECO:0007669"/>
    <property type="project" value="UniProtKB-KW"/>
</dbReference>
<reference evidence="7" key="1">
    <citation type="submission" date="2021-01" db="EMBL/GenBank/DDBJ databases">
        <title>Whole genome shotgun sequence of Actinoplanes rishiriensis NBRC 108556.</title>
        <authorList>
            <person name="Komaki H."/>
            <person name="Tamura T."/>
        </authorList>
    </citation>
    <scope>NUCLEOTIDE SEQUENCE</scope>
    <source>
        <strain evidence="7">NBRC 108556</strain>
    </source>
</reference>
<evidence type="ECO:0000256" key="5">
    <source>
        <dbReference type="ARBA" id="ARBA00022842"/>
    </source>
</evidence>
<keyword evidence="3" id="KW-0479">Metal-binding</keyword>
<evidence type="ECO:0000256" key="2">
    <source>
        <dbReference type="ARBA" id="ARBA00022679"/>
    </source>
</evidence>
<dbReference type="SUPFAM" id="SSF53613">
    <property type="entry name" value="Ribokinase-like"/>
    <property type="match status" value="1"/>
</dbReference>
<evidence type="ECO:0008006" key="9">
    <source>
        <dbReference type="Google" id="ProtNLM"/>
    </source>
</evidence>
<dbReference type="GO" id="GO:0016773">
    <property type="term" value="F:phosphotransferase activity, alcohol group as acceptor"/>
    <property type="evidence" value="ECO:0007669"/>
    <property type="project" value="InterPro"/>
</dbReference>
<keyword evidence="6" id="KW-0324">Glycolysis</keyword>
<dbReference type="GO" id="GO:0046872">
    <property type="term" value="F:metal ion binding"/>
    <property type="evidence" value="ECO:0007669"/>
    <property type="project" value="UniProtKB-KW"/>
</dbReference>
<dbReference type="Proteomes" id="UP000636960">
    <property type="component" value="Unassembled WGS sequence"/>
</dbReference>
<dbReference type="PANTHER" id="PTHR21208:SF1">
    <property type="entry name" value="ADP-DEPENDENT GLUCOKINASE"/>
    <property type="match status" value="1"/>
</dbReference>
<organism evidence="7 8">
    <name type="scientific">Paractinoplanes rishiriensis</name>
    <dbReference type="NCBI Taxonomy" id="1050105"/>
    <lineage>
        <taxon>Bacteria</taxon>
        <taxon>Bacillati</taxon>
        <taxon>Actinomycetota</taxon>
        <taxon>Actinomycetes</taxon>
        <taxon>Micromonosporales</taxon>
        <taxon>Micromonosporaceae</taxon>
        <taxon>Paractinoplanes</taxon>
    </lineage>
</organism>
<evidence type="ECO:0000313" key="8">
    <source>
        <dbReference type="Proteomes" id="UP000636960"/>
    </source>
</evidence>
<keyword evidence="4" id="KW-0418">Kinase</keyword>
<keyword evidence="8" id="KW-1185">Reference proteome</keyword>
<dbReference type="GO" id="GO:0016301">
    <property type="term" value="F:kinase activity"/>
    <property type="evidence" value="ECO:0007669"/>
    <property type="project" value="UniProtKB-KW"/>
</dbReference>
<keyword evidence="5" id="KW-0460">Magnesium</keyword>
<dbReference type="PANTHER" id="PTHR21208">
    <property type="entry name" value="ADP-DEPENDENT GLUCOKINASE"/>
    <property type="match status" value="1"/>
</dbReference>
<protein>
    <recommendedName>
        <fullName evidence="9">ADP-dependent phosphofructokinase/glucokinase</fullName>
    </recommendedName>
</protein>
<evidence type="ECO:0000313" key="7">
    <source>
        <dbReference type="EMBL" id="GIE95437.1"/>
    </source>
</evidence>
<name>A0A919N0R4_9ACTN</name>
<dbReference type="RefSeq" id="WP_203781739.1">
    <property type="nucleotide sequence ID" value="NZ_BOMV01000029.1"/>
</dbReference>
<evidence type="ECO:0000256" key="3">
    <source>
        <dbReference type="ARBA" id="ARBA00022723"/>
    </source>
</evidence>
<gene>
    <name evidence="7" type="ORF">Ari01nite_29020</name>
</gene>
<dbReference type="AlphaFoldDB" id="A0A919N0R4"/>
<comment type="caution">
    <text evidence="7">The sequence shown here is derived from an EMBL/GenBank/DDBJ whole genome shotgun (WGS) entry which is preliminary data.</text>
</comment>
<dbReference type="Pfam" id="PF04587">
    <property type="entry name" value="ADP_PFK_GK"/>
    <property type="match status" value="1"/>
</dbReference>
<proteinExistence type="predicted"/>
<dbReference type="PROSITE" id="PS51255">
    <property type="entry name" value="ADPK"/>
    <property type="match status" value="1"/>
</dbReference>
<evidence type="ECO:0000256" key="4">
    <source>
        <dbReference type="ARBA" id="ARBA00022777"/>
    </source>
</evidence>
<keyword evidence="1" id="KW-0963">Cytoplasm</keyword>
<evidence type="ECO:0000256" key="6">
    <source>
        <dbReference type="ARBA" id="ARBA00023152"/>
    </source>
</evidence>
<sequence>MAAASRVVLGLGGCVDYELKLTAGVLERLVAGYDIVELTPPATVADERDLVVSILSYVARGGGGEHFVASAATLSTFADRFPHRTTLGGTSVRAGLVLDRLGVPSTQHLVSVNDVVRRLLPASTEYVSSGAEDTFYPHLIVQYDRGLAVPSLGITAPFPNRLIYVNDLANESMALTGELGDRLARAKVFLISGFNAMRDKDLLDRRLDTLRTHLRRLPAGAVTYFEDAAYHEPAFSRRVREKLQNHIDVYGLNEDELQAYLDRPVDLLSARDVAAALTEVHALIPVPALVLHTKYWAAALGESANLVEALETGTLMAAVRYCHGDDFTDADVAATRRRPRRPADFAEALRAELGDRVRCVPGFALDVADPTTVGLGDTFVGGFLSAIAKGRSS</sequence>
<dbReference type="EMBL" id="BOMV01000029">
    <property type="protein sequence ID" value="GIE95437.1"/>
    <property type="molecule type" value="Genomic_DNA"/>
</dbReference>
<keyword evidence="2" id="KW-0808">Transferase</keyword>
<dbReference type="Gene3D" id="3.40.1190.20">
    <property type="match status" value="1"/>
</dbReference>
<evidence type="ECO:0000256" key="1">
    <source>
        <dbReference type="ARBA" id="ARBA00022490"/>
    </source>
</evidence>
<accession>A0A919N0R4</accession>
<dbReference type="InterPro" id="IPR029056">
    <property type="entry name" value="Ribokinase-like"/>
</dbReference>